<keyword evidence="3" id="KW-1185">Reference proteome</keyword>
<keyword evidence="1" id="KW-0472">Membrane</keyword>
<dbReference type="RefSeq" id="XP_040728090.1">
    <property type="nucleotide sequence ID" value="XM_040866196.1"/>
</dbReference>
<dbReference type="AlphaFoldDB" id="A0A1Y2FY50"/>
<sequence>MLTRLVSVGQRPCMRTLHATNILLVETPPSANQTRHVASMRKSVFVLRMRAWHSWKRSSIQMHDLILVKMVVTTLAFLLLVLQRMRCMINDRELENRTCGS</sequence>
<dbReference type="GeneID" id="63782795"/>
<evidence type="ECO:0000313" key="2">
    <source>
        <dbReference type="EMBL" id="ORY87595.1"/>
    </source>
</evidence>
<protein>
    <submittedName>
        <fullName evidence="2">Uncharacterized protein</fullName>
    </submittedName>
</protein>
<proteinExistence type="predicted"/>
<evidence type="ECO:0000313" key="3">
    <source>
        <dbReference type="Proteomes" id="UP000193685"/>
    </source>
</evidence>
<gene>
    <name evidence="2" type="ORF">BCR37DRAFT_1634</name>
</gene>
<evidence type="ECO:0000256" key="1">
    <source>
        <dbReference type="SAM" id="Phobius"/>
    </source>
</evidence>
<keyword evidence="1" id="KW-1133">Transmembrane helix</keyword>
<name>A0A1Y2FY50_PROLT</name>
<comment type="caution">
    <text evidence="2">The sequence shown here is derived from an EMBL/GenBank/DDBJ whole genome shotgun (WGS) entry which is preliminary data.</text>
</comment>
<keyword evidence="1" id="KW-0812">Transmembrane</keyword>
<organism evidence="2 3">
    <name type="scientific">Protomyces lactucae-debilis</name>
    <dbReference type="NCBI Taxonomy" id="2754530"/>
    <lineage>
        <taxon>Eukaryota</taxon>
        <taxon>Fungi</taxon>
        <taxon>Dikarya</taxon>
        <taxon>Ascomycota</taxon>
        <taxon>Taphrinomycotina</taxon>
        <taxon>Taphrinomycetes</taxon>
        <taxon>Taphrinales</taxon>
        <taxon>Protomycetaceae</taxon>
        <taxon>Protomyces</taxon>
    </lineage>
</organism>
<dbReference type="EMBL" id="MCFI01000001">
    <property type="protein sequence ID" value="ORY87595.1"/>
    <property type="molecule type" value="Genomic_DNA"/>
</dbReference>
<accession>A0A1Y2FY50</accession>
<feature type="transmembrane region" description="Helical" evidence="1">
    <location>
        <begin position="65"/>
        <end position="82"/>
    </location>
</feature>
<dbReference type="Proteomes" id="UP000193685">
    <property type="component" value="Unassembled WGS sequence"/>
</dbReference>
<reference evidence="2 3" key="1">
    <citation type="submission" date="2016-07" db="EMBL/GenBank/DDBJ databases">
        <title>Pervasive Adenine N6-methylation of Active Genes in Fungi.</title>
        <authorList>
            <consortium name="DOE Joint Genome Institute"/>
            <person name="Mondo S.J."/>
            <person name="Dannebaum R.O."/>
            <person name="Kuo R.C."/>
            <person name="Labutti K."/>
            <person name="Haridas S."/>
            <person name="Kuo A."/>
            <person name="Salamov A."/>
            <person name="Ahrendt S.R."/>
            <person name="Lipzen A."/>
            <person name="Sullivan W."/>
            <person name="Andreopoulos W.B."/>
            <person name="Clum A."/>
            <person name="Lindquist E."/>
            <person name="Daum C."/>
            <person name="Ramamoorthy G.K."/>
            <person name="Gryganskyi A."/>
            <person name="Culley D."/>
            <person name="Magnuson J.K."/>
            <person name="James T.Y."/>
            <person name="O'Malley M.A."/>
            <person name="Stajich J.E."/>
            <person name="Spatafora J.W."/>
            <person name="Visel A."/>
            <person name="Grigoriev I.V."/>
        </authorList>
    </citation>
    <scope>NUCLEOTIDE SEQUENCE [LARGE SCALE GENOMIC DNA]</scope>
    <source>
        <strain evidence="2 3">12-1054</strain>
    </source>
</reference>